<name>A0ABW2BJ33_9HYPH</name>
<proteinExistence type="predicted"/>
<dbReference type="Proteomes" id="UP001596292">
    <property type="component" value="Unassembled WGS sequence"/>
</dbReference>
<dbReference type="PROSITE" id="PS51459">
    <property type="entry name" value="FIDO"/>
    <property type="match status" value="1"/>
</dbReference>
<dbReference type="PANTHER" id="PTHR39426:SF1">
    <property type="entry name" value="HOMOLOGY TO DEATH-ON-CURING PROTEIN OF PHAGE P1"/>
    <property type="match status" value="1"/>
</dbReference>
<reference evidence="3" key="1">
    <citation type="journal article" date="2019" name="Int. J. Syst. Evol. Microbiol.">
        <title>The Global Catalogue of Microorganisms (GCM) 10K type strain sequencing project: providing services to taxonomists for standard genome sequencing and annotation.</title>
        <authorList>
            <consortium name="The Broad Institute Genomics Platform"/>
            <consortium name="The Broad Institute Genome Sequencing Center for Infectious Disease"/>
            <person name="Wu L."/>
            <person name="Ma J."/>
        </authorList>
    </citation>
    <scope>NUCLEOTIDE SEQUENCE [LARGE SCALE GENOMIC DNA]</scope>
    <source>
        <strain evidence="3">CCUG 48316</strain>
    </source>
</reference>
<dbReference type="EMBL" id="JBHSWN010000001">
    <property type="protein sequence ID" value="MFC6790220.1"/>
    <property type="molecule type" value="Genomic_DNA"/>
</dbReference>
<dbReference type="InterPro" id="IPR006440">
    <property type="entry name" value="Doc"/>
</dbReference>
<evidence type="ECO:0000313" key="2">
    <source>
        <dbReference type="EMBL" id="MFC6790220.1"/>
    </source>
</evidence>
<dbReference type="InterPro" id="IPR053737">
    <property type="entry name" value="Type_II_TA_Toxin"/>
</dbReference>
<dbReference type="RefSeq" id="WP_378969762.1">
    <property type="nucleotide sequence ID" value="NZ_JBHSWN010000001.1"/>
</dbReference>
<gene>
    <name evidence="2" type="ORF">ACFQE0_11695</name>
</gene>
<evidence type="ECO:0000259" key="1">
    <source>
        <dbReference type="PROSITE" id="PS51459"/>
    </source>
</evidence>
<protein>
    <submittedName>
        <fullName evidence="2">Type II toxin-antitoxin system death-on-curing family toxin</fullName>
    </submittedName>
</protein>
<dbReference type="NCBIfam" id="TIGR01550">
    <property type="entry name" value="DOC_P1"/>
    <property type="match status" value="1"/>
</dbReference>
<evidence type="ECO:0000313" key="3">
    <source>
        <dbReference type="Proteomes" id="UP001596292"/>
    </source>
</evidence>
<organism evidence="2 3">
    <name type="scientific">Methylobacterium komagatae</name>
    <dbReference type="NCBI Taxonomy" id="374425"/>
    <lineage>
        <taxon>Bacteria</taxon>
        <taxon>Pseudomonadati</taxon>
        <taxon>Pseudomonadota</taxon>
        <taxon>Alphaproteobacteria</taxon>
        <taxon>Hyphomicrobiales</taxon>
        <taxon>Methylobacteriaceae</taxon>
        <taxon>Methylobacterium</taxon>
    </lineage>
</organism>
<feature type="domain" description="Fido" evidence="1">
    <location>
        <begin position="1"/>
        <end position="130"/>
    </location>
</feature>
<dbReference type="InterPro" id="IPR003812">
    <property type="entry name" value="Fido"/>
</dbReference>
<keyword evidence="3" id="KW-1185">Reference proteome</keyword>
<dbReference type="Gene3D" id="1.20.120.1870">
    <property type="entry name" value="Fic/DOC protein, Fido domain"/>
    <property type="match status" value="1"/>
</dbReference>
<dbReference type="PANTHER" id="PTHR39426">
    <property type="entry name" value="HOMOLOGY TO DEATH-ON-CURING PROTEIN OF PHAGE P1"/>
    <property type="match status" value="1"/>
</dbReference>
<sequence>MGGGGCREARGEEDRQCDGAILLKEFVSRLNLPQGDWLQITENSALGRAIDRVAYKEPDLSESPATYAFGIAKNHYFLDGDKRVILSALVAFLGSNGLVFVTDEAEVVVMIRSLASGEIDEASLTRWIRDYWVPS</sequence>
<accession>A0ABW2BJ33</accession>
<comment type="caution">
    <text evidence="2">The sequence shown here is derived from an EMBL/GenBank/DDBJ whole genome shotgun (WGS) entry which is preliminary data.</text>
</comment>